<evidence type="ECO:0000256" key="13">
    <source>
        <dbReference type="ARBA" id="ARBA00022848"/>
    </source>
</evidence>
<comment type="catalytic activity">
    <reaction evidence="21">
        <text>a 1,2-saturated fatty acid + 2 Fe(II)-[cytochrome b5] + O2 + 2 H(+) = a (R)-2-hydroxy fatty acid + 2 Fe(III)-[cytochrome b5] + H2O</text>
        <dbReference type="Rhea" id="RHEA:38855"/>
        <dbReference type="Rhea" id="RHEA-COMP:10438"/>
        <dbReference type="Rhea" id="RHEA-COMP:10439"/>
        <dbReference type="ChEBI" id="CHEBI:15377"/>
        <dbReference type="ChEBI" id="CHEBI:15378"/>
        <dbReference type="ChEBI" id="CHEBI:15379"/>
        <dbReference type="ChEBI" id="CHEBI:29033"/>
        <dbReference type="ChEBI" id="CHEBI:29034"/>
        <dbReference type="ChEBI" id="CHEBI:76177"/>
        <dbReference type="ChEBI" id="CHEBI:83955"/>
    </reaction>
    <physiologicalReaction direction="left-to-right" evidence="21">
        <dbReference type="Rhea" id="RHEA:38856"/>
    </physiologicalReaction>
</comment>
<organism evidence="32 33">
    <name type="scientific">Channa striata</name>
    <name type="common">Snakehead murrel</name>
    <name type="synonym">Ophicephalus striatus</name>
    <dbReference type="NCBI Taxonomy" id="64152"/>
    <lineage>
        <taxon>Eukaryota</taxon>
        <taxon>Metazoa</taxon>
        <taxon>Chordata</taxon>
        <taxon>Craniata</taxon>
        <taxon>Vertebrata</taxon>
        <taxon>Euteleostomi</taxon>
        <taxon>Actinopterygii</taxon>
        <taxon>Neopterygii</taxon>
        <taxon>Teleostei</taxon>
        <taxon>Neoteleostei</taxon>
        <taxon>Acanthomorphata</taxon>
        <taxon>Anabantaria</taxon>
        <taxon>Anabantiformes</taxon>
        <taxon>Channoidei</taxon>
        <taxon>Channidae</taxon>
        <taxon>Channa</taxon>
    </lineage>
</organism>
<evidence type="ECO:0000256" key="1">
    <source>
        <dbReference type="ARBA" id="ARBA00001947"/>
    </source>
</evidence>
<sequence length="474" mass="55390">MKGEKKKMNREASKSVRETTGTDGQQKLLERGGMQASHRTRRHWFRSNRFDFSQSRARSSRSTVLRGAVSALLPVFTCRFRWKLRMSTVRMSPSTSPRVFTEREVACHCTKDSCWVLLGTRVYDVTAFLRMHPGGEALILRRSGKDVSREMEGPPHRHSENARRWMEQYYIGELDRDSGAEQAEQTVRERRKASEQTEGKTAKKTTHEKVSEEDEDNPYNLCSSVDLDKDLVDWRKPLAWQVGHLGEKYDAWVHQPVDRPIRLFGNPLLEAGTKTSWYWVPVVWLPIVFYFSWYCYTTLAKTSTRIDIISDMSIPIHKYTFPLFFMMGWFLWTFIEYCIHRFVFHMKPPAHNYYLITLHFLLHGQHHKSPFDGSRLVFPPGLTSLLVGIFYLILQHTLPHIIGTSVFVGGLCGYVVYDMIHYYLHYGSPKRGSYLYSLKAYHVKHHFEHQKAGFGITTTFWDHPFNTAIPDEKF</sequence>
<feature type="domain" description="Cytochrome b5 heme-binding" evidence="31">
    <location>
        <begin position="97"/>
        <end position="175"/>
    </location>
</feature>
<dbReference type="FunFam" id="3.10.120.10:FF:000011">
    <property type="entry name" value="Fatty acid 2-hydroxylase"/>
    <property type="match status" value="1"/>
</dbReference>
<dbReference type="Gene3D" id="3.10.120.10">
    <property type="entry name" value="Cytochrome b5-like heme/steroid binding domain"/>
    <property type="match status" value="1"/>
</dbReference>
<dbReference type="Proteomes" id="UP001187415">
    <property type="component" value="Unassembled WGS sequence"/>
</dbReference>
<accession>A0AA88MR90</accession>
<gene>
    <name evidence="32" type="ORF">Q5P01_012061</name>
</gene>
<keyword evidence="6" id="KW-0444">Lipid biosynthesis</keyword>
<dbReference type="PROSITE" id="PS50255">
    <property type="entry name" value="CYTOCHROME_B5_2"/>
    <property type="match status" value="1"/>
</dbReference>
<evidence type="ECO:0000256" key="3">
    <source>
        <dbReference type="ARBA" id="ARBA00004477"/>
    </source>
</evidence>
<reference evidence="32" key="1">
    <citation type="submission" date="2023-07" db="EMBL/GenBank/DDBJ databases">
        <title>Chromosome-level Genome Assembly of Striped Snakehead (Channa striata).</title>
        <authorList>
            <person name="Liu H."/>
        </authorList>
    </citation>
    <scope>NUCLEOTIDE SEQUENCE</scope>
    <source>
        <strain evidence="32">Gz</strain>
        <tissue evidence="32">Muscle</tissue>
    </source>
</reference>
<evidence type="ECO:0000256" key="25">
    <source>
        <dbReference type="ARBA" id="ARBA00054885"/>
    </source>
</evidence>
<feature type="region of interest" description="Disordered" evidence="30">
    <location>
        <begin position="178"/>
        <end position="217"/>
    </location>
</feature>
<comment type="pathway">
    <text evidence="4">Lipid metabolism; fatty acid metabolism.</text>
</comment>
<comment type="caution">
    <text evidence="32">The sequence shown here is derived from an EMBL/GenBank/DDBJ whole genome shotgun (WGS) entry which is preliminary data.</text>
</comment>
<evidence type="ECO:0000256" key="26">
    <source>
        <dbReference type="ARBA" id="ARBA00060649"/>
    </source>
</evidence>
<evidence type="ECO:0000313" key="33">
    <source>
        <dbReference type="Proteomes" id="UP001187415"/>
    </source>
</evidence>
<evidence type="ECO:0000256" key="5">
    <source>
        <dbReference type="ARBA" id="ARBA00005747"/>
    </source>
</evidence>
<dbReference type="Pfam" id="PF00173">
    <property type="entry name" value="Cyt-b5"/>
    <property type="match status" value="1"/>
</dbReference>
<comment type="catalytic activity">
    <reaction evidence="23">
        <text>hexadecanoate + 2 Fe(II)-[cytochrome b5] + O2 + 2 H(+) = (R)-2-hydroxyhexadecanoate + 2 Fe(III)-[cytochrome b5] + H2O</text>
        <dbReference type="Rhea" id="RHEA:38551"/>
        <dbReference type="Rhea" id="RHEA-COMP:10438"/>
        <dbReference type="Rhea" id="RHEA-COMP:10439"/>
        <dbReference type="ChEBI" id="CHEBI:7896"/>
        <dbReference type="ChEBI" id="CHEBI:15377"/>
        <dbReference type="ChEBI" id="CHEBI:15378"/>
        <dbReference type="ChEBI" id="CHEBI:15379"/>
        <dbReference type="ChEBI" id="CHEBI:29033"/>
        <dbReference type="ChEBI" id="CHEBI:29034"/>
        <dbReference type="ChEBI" id="CHEBI:75927"/>
    </reaction>
    <physiologicalReaction direction="left-to-right" evidence="23">
        <dbReference type="Rhea" id="RHEA:38552"/>
    </physiologicalReaction>
</comment>
<dbReference type="GO" id="GO:0020037">
    <property type="term" value="F:heme binding"/>
    <property type="evidence" value="ECO:0007669"/>
    <property type="project" value="UniProtKB-UniRule"/>
</dbReference>
<dbReference type="GO" id="GO:0006633">
    <property type="term" value="P:fatty acid biosynthetic process"/>
    <property type="evidence" value="ECO:0007669"/>
    <property type="project" value="UniProtKB-KW"/>
</dbReference>
<dbReference type="PANTHER" id="PTHR12863:SF1">
    <property type="entry name" value="FATTY ACID 2-HYDROXYLASE"/>
    <property type="match status" value="1"/>
</dbReference>
<evidence type="ECO:0000256" key="16">
    <source>
        <dbReference type="ARBA" id="ARBA00023004"/>
    </source>
</evidence>
<evidence type="ECO:0000256" key="10">
    <source>
        <dbReference type="ARBA" id="ARBA00022824"/>
    </source>
</evidence>
<dbReference type="GO" id="GO:0046513">
    <property type="term" value="P:ceramide biosynthetic process"/>
    <property type="evidence" value="ECO:0007669"/>
    <property type="project" value="UniProtKB-ARBA"/>
</dbReference>
<evidence type="ECO:0000256" key="19">
    <source>
        <dbReference type="ARBA" id="ARBA00023160"/>
    </source>
</evidence>
<keyword evidence="15" id="KW-0560">Oxidoreductase</keyword>
<feature type="transmembrane region" description="Helical" evidence="29">
    <location>
        <begin position="319"/>
        <end position="339"/>
    </location>
</feature>
<comment type="similarity">
    <text evidence="29">Belongs to the cytochrome b5 family.</text>
</comment>
<dbReference type="PROSITE" id="PS00191">
    <property type="entry name" value="CYTOCHROME_B5_1"/>
    <property type="match status" value="1"/>
</dbReference>
<keyword evidence="14 29" id="KW-1133">Transmembrane helix</keyword>
<evidence type="ECO:0000256" key="14">
    <source>
        <dbReference type="ARBA" id="ARBA00022989"/>
    </source>
</evidence>
<keyword evidence="19" id="KW-0275">Fatty acid biosynthesis</keyword>
<proteinExistence type="inferred from homology"/>
<evidence type="ECO:0000256" key="15">
    <source>
        <dbReference type="ARBA" id="ARBA00023002"/>
    </source>
</evidence>
<evidence type="ECO:0000256" key="2">
    <source>
        <dbReference type="ARBA" id="ARBA00004154"/>
    </source>
</evidence>
<dbReference type="PRINTS" id="PR00363">
    <property type="entry name" value="CYTOCHROMEB5"/>
</dbReference>
<comment type="catalytic activity">
    <reaction evidence="22">
        <text>octadecanoate + 2 Fe(II)-[cytochrome b5] + O2 + 2 H(+) = (R)-2-hydroxyoctadecanoate + 2 Fe(III)-[cytochrome b5] + H2O</text>
        <dbReference type="Rhea" id="RHEA:39815"/>
        <dbReference type="Rhea" id="RHEA-COMP:10438"/>
        <dbReference type="Rhea" id="RHEA-COMP:10439"/>
        <dbReference type="ChEBI" id="CHEBI:15377"/>
        <dbReference type="ChEBI" id="CHEBI:15378"/>
        <dbReference type="ChEBI" id="CHEBI:15379"/>
        <dbReference type="ChEBI" id="CHEBI:25629"/>
        <dbReference type="ChEBI" id="CHEBI:29033"/>
        <dbReference type="ChEBI" id="CHEBI:29034"/>
        <dbReference type="ChEBI" id="CHEBI:57562"/>
    </reaction>
    <physiologicalReaction direction="left-to-right" evidence="22">
        <dbReference type="Rhea" id="RHEA:39816"/>
    </physiologicalReaction>
</comment>
<feature type="transmembrane region" description="Helical" evidence="29">
    <location>
        <begin position="376"/>
        <end position="394"/>
    </location>
</feature>
<dbReference type="Pfam" id="PF04116">
    <property type="entry name" value="FA_hydroxylase"/>
    <property type="match status" value="1"/>
</dbReference>
<evidence type="ECO:0000259" key="31">
    <source>
        <dbReference type="PROSITE" id="PS50255"/>
    </source>
</evidence>
<comment type="subcellular location">
    <subcellularLocation>
        <location evidence="3">Endoplasmic reticulum membrane</location>
        <topology evidence="3">Multi-pass membrane protein</topology>
    </subcellularLocation>
    <subcellularLocation>
        <location evidence="2">Microsome membrane</location>
        <topology evidence="2">Multi-pass membrane protein</topology>
    </subcellularLocation>
</comment>
<keyword evidence="7 29" id="KW-0349">Heme</keyword>
<evidence type="ECO:0000256" key="28">
    <source>
        <dbReference type="ARBA" id="ARBA00078148"/>
    </source>
</evidence>
<evidence type="ECO:0000256" key="9">
    <source>
        <dbReference type="ARBA" id="ARBA00022723"/>
    </source>
</evidence>
<evidence type="ECO:0000256" key="30">
    <source>
        <dbReference type="SAM" id="MobiDB-lite"/>
    </source>
</evidence>
<comment type="catalytic activity">
    <reaction evidence="20">
        <text>docosanoate + 2 Fe(II)-[cytochrome b5] + O2 + 2 H(+) = 2-hydroxydocosanoate + 2 Fe(III)-[cytochrome b5] + H2O</text>
        <dbReference type="Rhea" id="RHEA:39819"/>
        <dbReference type="Rhea" id="RHEA-COMP:10438"/>
        <dbReference type="Rhea" id="RHEA-COMP:10439"/>
        <dbReference type="ChEBI" id="CHEBI:15377"/>
        <dbReference type="ChEBI" id="CHEBI:15378"/>
        <dbReference type="ChEBI" id="CHEBI:15379"/>
        <dbReference type="ChEBI" id="CHEBI:23858"/>
        <dbReference type="ChEBI" id="CHEBI:29033"/>
        <dbReference type="ChEBI" id="CHEBI:29034"/>
        <dbReference type="ChEBI" id="CHEBI:76722"/>
    </reaction>
    <physiologicalReaction direction="left-to-right" evidence="20">
        <dbReference type="Rhea" id="RHEA:39820"/>
    </physiologicalReaction>
</comment>
<dbReference type="EMBL" id="JAUPFM010000009">
    <property type="protein sequence ID" value="KAK2841861.1"/>
    <property type="molecule type" value="Genomic_DNA"/>
</dbReference>
<evidence type="ECO:0000256" key="21">
    <source>
        <dbReference type="ARBA" id="ARBA00051519"/>
    </source>
</evidence>
<dbReference type="SMART" id="SM01117">
    <property type="entry name" value="Cyt-b5"/>
    <property type="match status" value="1"/>
</dbReference>
<dbReference type="InterPro" id="IPR006694">
    <property type="entry name" value="Fatty_acid_hydroxylase"/>
</dbReference>
<name>A0AA88MR90_CHASR</name>
<evidence type="ECO:0000256" key="23">
    <source>
        <dbReference type="ARBA" id="ARBA00052862"/>
    </source>
</evidence>
<keyword evidence="16 29" id="KW-0408">Iron</keyword>
<keyword evidence="9 29" id="KW-0479">Metal-binding</keyword>
<evidence type="ECO:0000256" key="29">
    <source>
        <dbReference type="RuleBase" id="RU362121"/>
    </source>
</evidence>
<evidence type="ECO:0000256" key="11">
    <source>
        <dbReference type="ARBA" id="ARBA00022832"/>
    </source>
</evidence>
<evidence type="ECO:0000256" key="24">
    <source>
        <dbReference type="ARBA" id="ARBA00053017"/>
    </source>
</evidence>
<evidence type="ECO:0000256" key="4">
    <source>
        <dbReference type="ARBA" id="ARBA00004872"/>
    </source>
</evidence>
<dbReference type="SUPFAM" id="SSF55856">
    <property type="entry name" value="Cytochrome b5-like heme/steroid binding domain"/>
    <property type="match status" value="1"/>
</dbReference>
<evidence type="ECO:0000256" key="6">
    <source>
        <dbReference type="ARBA" id="ARBA00022516"/>
    </source>
</evidence>
<keyword evidence="10" id="KW-0256">Endoplasmic reticulum</keyword>
<comment type="cofactor">
    <cofactor evidence="1">
        <name>Zn(2+)</name>
        <dbReference type="ChEBI" id="CHEBI:29105"/>
    </cofactor>
</comment>
<protein>
    <recommendedName>
        <fullName evidence="27">Fatty acid 2-hydroxylase</fullName>
    </recommendedName>
    <alternativeName>
        <fullName evidence="28">Fatty acid alpha-hydroxylase</fullName>
    </alternativeName>
</protein>
<comment type="pathway">
    <text evidence="26">Sphingolipid metabolism; galactosylceramide biosynthesis.</text>
</comment>
<dbReference type="InterPro" id="IPR036400">
    <property type="entry name" value="Cyt_B5-like_heme/steroid_sf"/>
</dbReference>
<keyword evidence="12" id="KW-0862">Zinc</keyword>
<dbReference type="GO" id="GO:0080132">
    <property type="term" value="F:fatty acid 2-hydroxylase activity"/>
    <property type="evidence" value="ECO:0007669"/>
    <property type="project" value="InterPro"/>
</dbReference>
<dbReference type="GO" id="GO:0005506">
    <property type="term" value="F:iron ion binding"/>
    <property type="evidence" value="ECO:0007669"/>
    <property type="project" value="InterPro"/>
</dbReference>
<feature type="transmembrane region" description="Helical" evidence="29">
    <location>
        <begin position="400"/>
        <end position="424"/>
    </location>
</feature>
<comment type="catalytic activity">
    <reaction evidence="24">
        <text>tetracosanoate + 2 Fe(II)-[cytochrome b5] + O2 + 2 H(+) = (R)-2-hydroxytetracosanoate + 2 Fe(III)-[cytochrome b5] + H2O</text>
        <dbReference type="Rhea" id="RHEA:38559"/>
        <dbReference type="Rhea" id="RHEA-COMP:10438"/>
        <dbReference type="Rhea" id="RHEA-COMP:10439"/>
        <dbReference type="ChEBI" id="CHEBI:15377"/>
        <dbReference type="ChEBI" id="CHEBI:15378"/>
        <dbReference type="ChEBI" id="CHEBI:15379"/>
        <dbReference type="ChEBI" id="CHEBI:29033"/>
        <dbReference type="ChEBI" id="CHEBI:29034"/>
        <dbReference type="ChEBI" id="CHEBI:31014"/>
        <dbReference type="ChEBI" id="CHEBI:75935"/>
    </reaction>
    <physiologicalReaction direction="left-to-right" evidence="24">
        <dbReference type="Rhea" id="RHEA:38560"/>
    </physiologicalReaction>
</comment>
<evidence type="ECO:0000256" key="27">
    <source>
        <dbReference type="ARBA" id="ARBA00069158"/>
    </source>
</evidence>
<keyword evidence="17" id="KW-0443">Lipid metabolism</keyword>
<evidence type="ECO:0000256" key="20">
    <source>
        <dbReference type="ARBA" id="ARBA00050698"/>
    </source>
</evidence>
<dbReference type="InterPro" id="IPR014430">
    <property type="entry name" value="Scs7"/>
</dbReference>
<dbReference type="PANTHER" id="PTHR12863">
    <property type="entry name" value="FATTY ACID HYDROXYLASE"/>
    <property type="match status" value="1"/>
</dbReference>
<dbReference type="GO" id="GO:0005789">
    <property type="term" value="C:endoplasmic reticulum membrane"/>
    <property type="evidence" value="ECO:0007669"/>
    <property type="project" value="UniProtKB-SubCell"/>
</dbReference>
<evidence type="ECO:0000256" key="12">
    <source>
        <dbReference type="ARBA" id="ARBA00022833"/>
    </source>
</evidence>
<evidence type="ECO:0000256" key="17">
    <source>
        <dbReference type="ARBA" id="ARBA00023098"/>
    </source>
</evidence>
<comment type="similarity">
    <text evidence="5">Belongs to the sterol desaturase family. SCS7 subfamily.</text>
</comment>
<dbReference type="InterPro" id="IPR018506">
    <property type="entry name" value="Cyt_B5_heme-BS"/>
</dbReference>
<keyword evidence="11" id="KW-0276">Fatty acid metabolism</keyword>
<keyword evidence="18 29" id="KW-0472">Membrane</keyword>
<dbReference type="AlphaFoldDB" id="A0AA88MR90"/>
<evidence type="ECO:0000256" key="8">
    <source>
        <dbReference type="ARBA" id="ARBA00022692"/>
    </source>
</evidence>
<evidence type="ECO:0000313" key="32">
    <source>
        <dbReference type="EMBL" id="KAK2841861.1"/>
    </source>
</evidence>
<keyword evidence="33" id="KW-1185">Reference proteome</keyword>
<evidence type="ECO:0000256" key="18">
    <source>
        <dbReference type="ARBA" id="ARBA00023136"/>
    </source>
</evidence>
<keyword evidence="13" id="KW-0492">Microsome</keyword>
<feature type="region of interest" description="Disordered" evidence="30">
    <location>
        <begin position="1"/>
        <end position="39"/>
    </location>
</feature>
<dbReference type="InterPro" id="IPR001199">
    <property type="entry name" value="Cyt_B5-like_heme/steroid-bd"/>
</dbReference>
<feature type="transmembrane region" description="Helical" evidence="29">
    <location>
        <begin position="277"/>
        <end position="299"/>
    </location>
</feature>
<comment type="caution">
    <text evidence="29">Lacks conserved residue(s) required for the propagation of feature annotation.</text>
</comment>
<evidence type="ECO:0000256" key="22">
    <source>
        <dbReference type="ARBA" id="ARBA00051625"/>
    </source>
</evidence>
<feature type="compositionally biased region" description="Basic and acidic residues" evidence="30">
    <location>
        <begin position="186"/>
        <end position="210"/>
    </location>
</feature>
<evidence type="ECO:0000256" key="7">
    <source>
        <dbReference type="ARBA" id="ARBA00022617"/>
    </source>
</evidence>
<keyword evidence="8 29" id="KW-0812">Transmembrane</keyword>
<comment type="function">
    <text evidence="25">Catalyzes the hydroxylation of free fatty acids at the C-2 position to produce 2-hydroxy fatty acids, which are building blocks of sphingolipids and glycosphingolipids common in neural tissue and epidermis. FA2H is stereospecific for the production of (R)-2-hydroxy fatty acids. Plays an essential role in the synthesis of galactosphingolipids of the myelin sheath. Responsible for the synthesis of sphingolipids and glycosphingolipids involved in the formation of epidermal lamellar bodies critical for skin permeability barrier. Participates in the synthesis of glycosphingolipids and a fraction of type II wax diesters in sebaceous gland, specifically regulating hair follicle homeostasis. Involved in the synthesis of sphingolipids of plasma membrane rafts, controlling lipid raft mobility and trafficking of raft-associated proteins.</text>
</comment>